<protein>
    <submittedName>
        <fullName evidence="2">Molybdopterin or thiamine biosynthesis adenylyltransferase</fullName>
    </submittedName>
</protein>
<dbReference type="PANTHER" id="PTHR10953:SF102">
    <property type="entry name" value="ADENYLYLTRANSFERASE AND SULFURTRANSFERASE MOCS3"/>
    <property type="match status" value="1"/>
</dbReference>
<dbReference type="InterPro" id="IPR045886">
    <property type="entry name" value="ThiF/MoeB/HesA"/>
</dbReference>
<dbReference type="PANTHER" id="PTHR10953">
    <property type="entry name" value="UBIQUITIN-ACTIVATING ENZYME E1"/>
    <property type="match status" value="1"/>
</dbReference>
<keyword evidence="3" id="KW-1185">Reference proteome</keyword>
<dbReference type="OrthoDB" id="9804286at2"/>
<dbReference type="SUPFAM" id="SSF69572">
    <property type="entry name" value="Activating enzymes of the ubiquitin-like proteins"/>
    <property type="match status" value="1"/>
</dbReference>
<dbReference type="STRING" id="1419482.SAMN05444266_101566"/>
<dbReference type="GO" id="GO:0008641">
    <property type="term" value="F:ubiquitin-like modifier activating enzyme activity"/>
    <property type="evidence" value="ECO:0007669"/>
    <property type="project" value="InterPro"/>
</dbReference>
<dbReference type="Pfam" id="PF00899">
    <property type="entry name" value="ThiF"/>
    <property type="match status" value="1"/>
</dbReference>
<organism evidence="2 3">
    <name type="scientific">Chitinophaga jiangningensis</name>
    <dbReference type="NCBI Taxonomy" id="1419482"/>
    <lineage>
        <taxon>Bacteria</taxon>
        <taxon>Pseudomonadati</taxon>
        <taxon>Bacteroidota</taxon>
        <taxon>Chitinophagia</taxon>
        <taxon>Chitinophagales</taxon>
        <taxon>Chitinophagaceae</taxon>
        <taxon>Chitinophaga</taxon>
    </lineage>
</organism>
<keyword evidence="2" id="KW-0548">Nucleotidyltransferase</keyword>
<gene>
    <name evidence="2" type="ORF">SAMN05444266_101566</name>
</gene>
<proteinExistence type="predicted"/>
<dbReference type="InterPro" id="IPR035985">
    <property type="entry name" value="Ubiquitin-activating_enz"/>
</dbReference>
<dbReference type="GO" id="GO:0004792">
    <property type="term" value="F:thiosulfate-cyanide sulfurtransferase activity"/>
    <property type="evidence" value="ECO:0007669"/>
    <property type="project" value="TreeGrafter"/>
</dbReference>
<evidence type="ECO:0000313" key="3">
    <source>
        <dbReference type="Proteomes" id="UP000184420"/>
    </source>
</evidence>
<evidence type="ECO:0000259" key="1">
    <source>
        <dbReference type="Pfam" id="PF00899"/>
    </source>
</evidence>
<keyword evidence="2" id="KW-0808">Transferase</keyword>
<feature type="domain" description="THIF-type NAD/FAD binding fold" evidence="1">
    <location>
        <begin position="14"/>
        <end position="240"/>
    </location>
</feature>
<dbReference type="EMBL" id="FRBL01000001">
    <property type="protein sequence ID" value="SHK91283.1"/>
    <property type="molecule type" value="Genomic_DNA"/>
</dbReference>
<name>A0A1M6WBU5_9BACT</name>
<dbReference type="AlphaFoldDB" id="A0A1M6WBU5"/>
<dbReference type="InterPro" id="IPR000594">
    <property type="entry name" value="ThiF_NAD_FAD-bd"/>
</dbReference>
<evidence type="ECO:0000313" key="2">
    <source>
        <dbReference type="EMBL" id="SHK91283.1"/>
    </source>
</evidence>
<dbReference type="RefSeq" id="WP_073077795.1">
    <property type="nucleotide sequence ID" value="NZ_FRBL01000001.1"/>
</dbReference>
<accession>A0A1M6WBU5</accession>
<dbReference type="GO" id="GO:0005737">
    <property type="term" value="C:cytoplasm"/>
    <property type="evidence" value="ECO:0007669"/>
    <property type="project" value="TreeGrafter"/>
</dbReference>
<reference evidence="2 3" key="1">
    <citation type="submission" date="2016-11" db="EMBL/GenBank/DDBJ databases">
        <authorList>
            <person name="Jaros S."/>
            <person name="Januszkiewicz K."/>
            <person name="Wedrychowicz H."/>
        </authorList>
    </citation>
    <scope>NUCLEOTIDE SEQUENCE [LARGE SCALE GENOMIC DNA]</scope>
    <source>
        <strain evidence="2 3">DSM 27406</strain>
    </source>
</reference>
<sequence length="270" mass="29514">MIISEKEAQHFKHAIAVPGFGLAMQEKLKMSRVLVIGAGGLGSPVIQYLGASGVGIIGIADYGVINDEDMPRQPIFHVQDVKKHKAKMAGSRLYGVNPFARPYPLLLQAKPETMAFLLDGFDIIVDCTQHLPSHLLINDACIIHDKPLVVGEVHNWLAWYGGFNMPMPDGTRSASYRCAQDITDDYRNYDAGALGVTHGATGMRIATDVIKYLIDVPIGLTNKLYGIDYLHNTNTVHELTADREGIEAVKTKGLLSADDYGLDIVPDVED</sequence>
<dbReference type="Proteomes" id="UP000184420">
    <property type="component" value="Unassembled WGS sequence"/>
</dbReference>
<dbReference type="Gene3D" id="3.40.50.720">
    <property type="entry name" value="NAD(P)-binding Rossmann-like Domain"/>
    <property type="match status" value="1"/>
</dbReference>
<dbReference type="GO" id="GO:0016779">
    <property type="term" value="F:nucleotidyltransferase activity"/>
    <property type="evidence" value="ECO:0007669"/>
    <property type="project" value="UniProtKB-KW"/>
</dbReference>